<dbReference type="GO" id="GO:0006508">
    <property type="term" value="P:proteolysis"/>
    <property type="evidence" value="ECO:0007669"/>
    <property type="project" value="InterPro"/>
</dbReference>
<dbReference type="Gene3D" id="2.40.10.10">
    <property type="entry name" value="Trypsin-like serine proteases"/>
    <property type="match status" value="1"/>
</dbReference>
<dbReference type="InterPro" id="IPR051333">
    <property type="entry name" value="CLIP_Serine_Protease"/>
</dbReference>
<feature type="domain" description="Peptidase S1" evidence="1">
    <location>
        <begin position="23"/>
        <end position="91"/>
    </location>
</feature>
<dbReference type="SUPFAM" id="SSF50494">
    <property type="entry name" value="Trypsin-like serine proteases"/>
    <property type="match status" value="1"/>
</dbReference>
<evidence type="ECO:0000313" key="3">
    <source>
        <dbReference type="Proteomes" id="UP000789390"/>
    </source>
</evidence>
<sequence>MYYCCTFFKISESVVFLNTLSINGGGPGSVNRTVKKYIKHGNYSAVSKAHDIAIIVLDLPVTTIPFARLPTQTSTTYVNKPAVVAGWGDHRRK</sequence>
<organism evidence="2 3">
    <name type="scientific">Daphnia galeata</name>
    <dbReference type="NCBI Taxonomy" id="27404"/>
    <lineage>
        <taxon>Eukaryota</taxon>
        <taxon>Metazoa</taxon>
        <taxon>Ecdysozoa</taxon>
        <taxon>Arthropoda</taxon>
        <taxon>Crustacea</taxon>
        <taxon>Branchiopoda</taxon>
        <taxon>Diplostraca</taxon>
        <taxon>Cladocera</taxon>
        <taxon>Anomopoda</taxon>
        <taxon>Daphniidae</taxon>
        <taxon>Daphnia</taxon>
    </lineage>
</organism>
<dbReference type="AlphaFoldDB" id="A0A8J2RMS3"/>
<dbReference type="PANTHER" id="PTHR24260:SF147">
    <property type="entry name" value="EG:BACR7A4.3 PROTEIN-RELATED"/>
    <property type="match status" value="1"/>
</dbReference>
<dbReference type="OrthoDB" id="6380950at2759"/>
<comment type="caution">
    <text evidence="2">The sequence shown here is derived from an EMBL/GenBank/DDBJ whole genome shotgun (WGS) entry which is preliminary data.</text>
</comment>
<evidence type="ECO:0000313" key="2">
    <source>
        <dbReference type="EMBL" id="CAH0105491.1"/>
    </source>
</evidence>
<protein>
    <recommendedName>
        <fullName evidence="1">Peptidase S1 domain-containing protein</fullName>
    </recommendedName>
</protein>
<accession>A0A8J2RMS3</accession>
<name>A0A8J2RMS3_9CRUS</name>
<dbReference type="Pfam" id="PF00089">
    <property type="entry name" value="Trypsin"/>
    <property type="match status" value="1"/>
</dbReference>
<dbReference type="InterPro" id="IPR009003">
    <property type="entry name" value="Peptidase_S1_PA"/>
</dbReference>
<reference evidence="2" key="1">
    <citation type="submission" date="2021-11" db="EMBL/GenBank/DDBJ databases">
        <authorList>
            <person name="Schell T."/>
        </authorList>
    </citation>
    <scope>NUCLEOTIDE SEQUENCE</scope>
    <source>
        <strain evidence="2">M5</strain>
    </source>
</reference>
<evidence type="ECO:0000259" key="1">
    <source>
        <dbReference type="Pfam" id="PF00089"/>
    </source>
</evidence>
<dbReference type="EMBL" id="CAKKLH010000190">
    <property type="protein sequence ID" value="CAH0105491.1"/>
    <property type="molecule type" value="Genomic_DNA"/>
</dbReference>
<gene>
    <name evidence="2" type="ORF">DGAL_LOCUS8543</name>
</gene>
<proteinExistence type="predicted"/>
<dbReference type="InterPro" id="IPR043504">
    <property type="entry name" value="Peptidase_S1_PA_chymotrypsin"/>
</dbReference>
<keyword evidence="3" id="KW-1185">Reference proteome</keyword>
<dbReference type="PANTHER" id="PTHR24260">
    <property type="match status" value="1"/>
</dbReference>
<dbReference type="InterPro" id="IPR001254">
    <property type="entry name" value="Trypsin_dom"/>
</dbReference>
<dbReference type="Proteomes" id="UP000789390">
    <property type="component" value="Unassembled WGS sequence"/>
</dbReference>
<dbReference type="GO" id="GO:0004252">
    <property type="term" value="F:serine-type endopeptidase activity"/>
    <property type="evidence" value="ECO:0007669"/>
    <property type="project" value="InterPro"/>
</dbReference>